<dbReference type="InterPro" id="IPR008407">
    <property type="entry name" value="Brnchd-chn_aa_trnsp_AzlD"/>
</dbReference>
<reference evidence="2 5" key="2">
    <citation type="journal article" date="2020" name="Front. Plant Sci.">
        <title>Isolation of Rhizosphere Bacteria That Improve Quality and Water Stress Tolerance in Greenhouse Ornamentals.</title>
        <authorList>
            <person name="Nordstedt N.P."/>
            <person name="Jones M.L."/>
        </authorList>
    </citation>
    <scope>NUCLEOTIDE SEQUENCE [LARGE SCALE GENOMIC DNA]</scope>
    <source>
        <strain evidence="2 5">C6C2</strain>
    </source>
</reference>
<comment type="caution">
    <text evidence="3">The sequence shown here is derived from an EMBL/GenBank/DDBJ whole genome shotgun (WGS) entry which is preliminary data.</text>
</comment>
<accession>A0A246WST6</accession>
<evidence type="ECO:0000313" key="5">
    <source>
        <dbReference type="Proteomes" id="UP000536746"/>
    </source>
</evidence>
<keyword evidence="5" id="KW-1185">Reference proteome</keyword>
<dbReference type="OrthoDB" id="5465192at2"/>
<reference evidence="3 4" key="1">
    <citation type="submission" date="2017-06" db="EMBL/GenBank/DDBJ databases">
        <title>Herbaspirillum phytohormonus sp. nov., isolated from the root nodule of Robinia pseudoacacia in lead-zinc mine.</title>
        <authorList>
            <person name="Fan M."/>
            <person name="Lin Y."/>
        </authorList>
    </citation>
    <scope>NUCLEOTIDE SEQUENCE [LARGE SCALE GENOMIC DNA]</scope>
    <source>
        <strain evidence="3 4">HZ10</strain>
    </source>
</reference>
<evidence type="ECO:0000313" key="3">
    <source>
        <dbReference type="EMBL" id="OWY29406.1"/>
    </source>
</evidence>
<evidence type="ECO:0000313" key="4">
    <source>
        <dbReference type="Proteomes" id="UP000197596"/>
    </source>
</evidence>
<keyword evidence="1" id="KW-0472">Membrane</keyword>
<evidence type="ECO:0000313" key="2">
    <source>
        <dbReference type="EMBL" id="NUU00451.1"/>
    </source>
</evidence>
<evidence type="ECO:0000256" key="1">
    <source>
        <dbReference type="SAM" id="Phobius"/>
    </source>
</evidence>
<keyword evidence="1" id="KW-0812">Transmembrane</keyword>
<keyword evidence="1" id="KW-1133">Transmembrane helix</keyword>
<dbReference type="Pfam" id="PF05437">
    <property type="entry name" value="AzlD"/>
    <property type="match status" value="1"/>
</dbReference>
<dbReference type="EMBL" id="NJGU01000005">
    <property type="protein sequence ID" value="OWY29406.1"/>
    <property type="molecule type" value="Genomic_DNA"/>
</dbReference>
<dbReference type="AlphaFoldDB" id="A0A246WST6"/>
<dbReference type="EMBL" id="JABFMT010000002">
    <property type="protein sequence ID" value="NUU00451.1"/>
    <property type="molecule type" value="Genomic_DNA"/>
</dbReference>
<protein>
    <submittedName>
        <fullName evidence="2">AzlD domain-containing protein</fullName>
    </submittedName>
    <submittedName>
        <fullName evidence="3">Branched-chain amino acid transporter</fullName>
    </submittedName>
</protein>
<dbReference type="RefSeq" id="WP_079216748.1">
    <property type="nucleotide sequence ID" value="NZ_CP018845.1"/>
</dbReference>
<gene>
    <name evidence="3" type="ORF">CEJ42_11240</name>
    <name evidence="2" type="ORF">HNO84_02490</name>
</gene>
<proteinExistence type="predicted"/>
<sequence>MSDWYVWAAIALMTLSTLITRSGFFLFGHAVKLPPRLKHALSYAPAAAMAAIVIPDLVAAEGVIDVSFANPKLLAGIGGAIFFAATRHLLGTIVAGMALFTVLRLVL</sequence>
<dbReference type="Proteomes" id="UP000197596">
    <property type="component" value="Unassembled WGS sequence"/>
</dbReference>
<name>A0A246WST6_9BURK</name>
<feature type="transmembrane region" description="Helical" evidence="1">
    <location>
        <begin position="80"/>
        <end position="106"/>
    </location>
</feature>
<dbReference type="Proteomes" id="UP000536746">
    <property type="component" value="Unassembled WGS sequence"/>
</dbReference>
<organism evidence="3 4">
    <name type="scientific">Herbaspirillum robiniae</name>
    <dbReference type="NCBI Taxonomy" id="2014887"/>
    <lineage>
        <taxon>Bacteria</taxon>
        <taxon>Pseudomonadati</taxon>
        <taxon>Pseudomonadota</taxon>
        <taxon>Betaproteobacteria</taxon>
        <taxon>Burkholderiales</taxon>
        <taxon>Oxalobacteraceae</taxon>
        <taxon>Herbaspirillum</taxon>
    </lineage>
</organism>
<feature type="transmembrane region" description="Helical" evidence="1">
    <location>
        <begin position="6"/>
        <end position="28"/>
    </location>
</feature>
<feature type="transmembrane region" description="Helical" evidence="1">
    <location>
        <begin position="40"/>
        <end position="60"/>
    </location>
</feature>